<dbReference type="RefSeq" id="WP_338448793.1">
    <property type="nucleotide sequence ID" value="NZ_CP137640.1"/>
</dbReference>
<name>A0ABZ2C8B2_9BACI</name>
<evidence type="ECO:0000313" key="2">
    <source>
        <dbReference type="Proteomes" id="UP001357223"/>
    </source>
</evidence>
<keyword evidence="2" id="KW-1185">Reference proteome</keyword>
<dbReference type="Proteomes" id="UP001357223">
    <property type="component" value="Chromosome"/>
</dbReference>
<sequence length="50" mass="5440">MDFAAMEFPGLMLAGEWVTNDFLLAEAALYTAKKAASVILSEVNDAIVYK</sequence>
<accession>A0ABZ2C8B2</accession>
<gene>
    <name evidence="1" type="ORF">R4Z09_21615</name>
</gene>
<protein>
    <recommendedName>
        <fullName evidence="3">Amine oxidase domain-containing protein</fullName>
    </recommendedName>
</protein>
<organism evidence="1 2">
    <name type="scientific">Niallia oryzisoli</name>
    <dbReference type="NCBI Taxonomy" id="1737571"/>
    <lineage>
        <taxon>Bacteria</taxon>
        <taxon>Bacillati</taxon>
        <taxon>Bacillota</taxon>
        <taxon>Bacilli</taxon>
        <taxon>Bacillales</taxon>
        <taxon>Bacillaceae</taxon>
        <taxon>Niallia</taxon>
    </lineage>
</organism>
<reference evidence="1 2" key="1">
    <citation type="submission" date="2023-10" db="EMBL/GenBank/DDBJ databases">
        <title>Niallia locisalis sp.nov. isolated from a salt pond sample.</title>
        <authorList>
            <person name="Li X.-J."/>
            <person name="Dong L."/>
        </authorList>
    </citation>
    <scope>NUCLEOTIDE SEQUENCE [LARGE SCALE GENOMIC DNA]</scope>
    <source>
        <strain evidence="1 2">DSM 29761</strain>
    </source>
</reference>
<dbReference type="EMBL" id="CP137640">
    <property type="protein sequence ID" value="WVX79862.1"/>
    <property type="molecule type" value="Genomic_DNA"/>
</dbReference>
<evidence type="ECO:0000313" key="1">
    <source>
        <dbReference type="EMBL" id="WVX79862.1"/>
    </source>
</evidence>
<proteinExistence type="predicted"/>
<evidence type="ECO:0008006" key="3">
    <source>
        <dbReference type="Google" id="ProtNLM"/>
    </source>
</evidence>